<sequence>MNHVRNSVRLIGNLGMNPDIRELGNGKKMARFSLATNESRRDAEGNRVTETSWHHLVAWGKSAEIAERFLHKGSEVAIEGKLTHRQYVDREGVKRQFTEIVVNDFLMLGSRQ</sequence>
<keyword evidence="1 2" id="KW-0238">DNA-binding</keyword>
<dbReference type="InterPro" id="IPR011344">
    <property type="entry name" value="ssDNA-bd"/>
</dbReference>
<evidence type="ECO:0000256" key="2">
    <source>
        <dbReference type="HAMAP-Rule" id="MF_00984"/>
    </source>
</evidence>
<organism evidence="4 5">
    <name type="scientific">Compostibacter hankyongensis</name>
    <dbReference type="NCBI Taxonomy" id="1007089"/>
    <lineage>
        <taxon>Bacteria</taxon>
        <taxon>Pseudomonadati</taxon>
        <taxon>Bacteroidota</taxon>
        <taxon>Chitinophagia</taxon>
        <taxon>Chitinophagales</taxon>
        <taxon>Chitinophagaceae</taxon>
        <taxon>Compostibacter</taxon>
    </lineage>
</organism>
<comment type="caution">
    <text evidence="4">The sequence shown here is derived from an EMBL/GenBank/DDBJ whole genome shotgun (WGS) entry which is preliminary data.</text>
</comment>
<dbReference type="NCBIfam" id="TIGR00621">
    <property type="entry name" value="ssb"/>
    <property type="match status" value="1"/>
</dbReference>
<dbReference type="EMBL" id="BAABFN010000009">
    <property type="protein sequence ID" value="GAA4316540.1"/>
    <property type="molecule type" value="Genomic_DNA"/>
</dbReference>
<evidence type="ECO:0000313" key="5">
    <source>
        <dbReference type="Proteomes" id="UP001501207"/>
    </source>
</evidence>
<dbReference type="InterPro" id="IPR012340">
    <property type="entry name" value="NA-bd_OB-fold"/>
</dbReference>
<dbReference type="HAMAP" id="MF_00984">
    <property type="entry name" value="SSB"/>
    <property type="match status" value="1"/>
</dbReference>
<comment type="caution">
    <text evidence="2">Lacks conserved residue(s) required for the propagation of feature annotation.</text>
</comment>
<gene>
    <name evidence="4" type="primary">ssb_2</name>
    <name evidence="4" type="ORF">GCM10023143_28460</name>
</gene>
<evidence type="ECO:0000256" key="3">
    <source>
        <dbReference type="PIRNR" id="PIRNR002070"/>
    </source>
</evidence>
<dbReference type="RefSeq" id="WP_344980487.1">
    <property type="nucleotide sequence ID" value="NZ_BAABFN010000009.1"/>
</dbReference>
<dbReference type="PROSITE" id="PS50935">
    <property type="entry name" value="SSB"/>
    <property type="match status" value="1"/>
</dbReference>
<dbReference type="Gene3D" id="2.40.50.140">
    <property type="entry name" value="Nucleic acid-binding proteins"/>
    <property type="match status" value="1"/>
</dbReference>
<evidence type="ECO:0000313" key="4">
    <source>
        <dbReference type="EMBL" id="GAA4316540.1"/>
    </source>
</evidence>
<dbReference type="GO" id="GO:0003677">
    <property type="term" value="F:DNA binding"/>
    <property type="evidence" value="ECO:0007669"/>
    <property type="project" value="UniProtKB-KW"/>
</dbReference>
<dbReference type="Proteomes" id="UP001501207">
    <property type="component" value="Unassembled WGS sequence"/>
</dbReference>
<dbReference type="PIRSF" id="PIRSF002070">
    <property type="entry name" value="SSB"/>
    <property type="match status" value="1"/>
</dbReference>
<dbReference type="CDD" id="cd04496">
    <property type="entry name" value="SSB_OBF"/>
    <property type="match status" value="1"/>
</dbReference>
<dbReference type="PANTHER" id="PTHR10302:SF0">
    <property type="entry name" value="SINGLE-STRANDED DNA-BINDING PROTEIN, MITOCHONDRIAL"/>
    <property type="match status" value="1"/>
</dbReference>
<reference evidence="5" key="1">
    <citation type="journal article" date="2019" name="Int. J. Syst. Evol. Microbiol.">
        <title>The Global Catalogue of Microorganisms (GCM) 10K type strain sequencing project: providing services to taxonomists for standard genome sequencing and annotation.</title>
        <authorList>
            <consortium name="The Broad Institute Genomics Platform"/>
            <consortium name="The Broad Institute Genome Sequencing Center for Infectious Disease"/>
            <person name="Wu L."/>
            <person name="Ma J."/>
        </authorList>
    </citation>
    <scope>NUCLEOTIDE SEQUENCE [LARGE SCALE GENOMIC DNA]</scope>
    <source>
        <strain evidence="5">JCM 17664</strain>
    </source>
</reference>
<name>A0ABP8G3G2_9BACT</name>
<comment type="subunit">
    <text evidence="2">Homotetramer.</text>
</comment>
<dbReference type="InterPro" id="IPR000424">
    <property type="entry name" value="Primosome_PriB/ssb"/>
</dbReference>
<keyword evidence="5" id="KW-1185">Reference proteome</keyword>
<dbReference type="Pfam" id="PF00436">
    <property type="entry name" value="SSB"/>
    <property type="match status" value="1"/>
</dbReference>
<accession>A0ABP8G3G2</accession>
<dbReference type="PANTHER" id="PTHR10302">
    <property type="entry name" value="SINGLE-STRANDED DNA-BINDING PROTEIN"/>
    <property type="match status" value="1"/>
</dbReference>
<dbReference type="SUPFAM" id="SSF50249">
    <property type="entry name" value="Nucleic acid-binding proteins"/>
    <property type="match status" value="1"/>
</dbReference>
<protein>
    <recommendedName>
        <fullName evidence="2 3">Single-stranded DNA-binding protein</fullName>
        <shortName evidence="2">SSB</shortName>
    </recommendedName>
</protein>
<evidence type="ECO:0000256" key="1">
    <source>
        <dbReference type="ARBA" id="ARBA00023125"/>
    </source>
</evidence>
<proteinExistence type="inferred from homology"/>